<feature type="region of interest" description="Disordered" evidence="1">
    <location>
        <begin position="217"/>
        <end position="246"/>
    </location>
</feature>
<feature type="compositionally biased region" description="Polar residues" evidence="1">
    <location>
        <begin position="234"/>
        <end position="246"/>
    </location>
</feature>
<protein>
    <submittedName>
        <fullName evidence="2">Uncharacterized protein</fullName>
    </submittedName>
</protein>
<reference evidence="2 3" key="1">
    <citation type="submission" date="2018-03" db="EMBL/GenBank/DDBJ databases">
        <title>Draft Genome Sequences of the Obligatory Marine Myxobacteria Enhygromyxa salina SWB007.</title>
        <authorList>
            <person name="Poehlein A."/>
            <person name="Moghaddam J.A."/>
            <person name="Harms H."/>
            <person name="Alanjari M."/>
            <person name="Koenig G.M."/>
            <person name="Daniel R."/>
            <person name="Schaeberle T.F."/>
        </authorList>
    </citation>
    <scope>NUCLEOTIDE SEQUENCE [LARGE SCALE GENOMIC DNA]</scope>
    <source>
        <strain evidence="2 3">SWB007</strain>
    </source>
</reference>
<proteinExistence type="predicted"/>
<dbReference type="Proteomes" id="UP000238823">
    <property type="component" value="Unassembled WGS sequence"/>
</dbReference>
<dbReference type="AlphaFoldDB" id="A0A2S9XTN5"/>
<accession>A0A2S9XTN5</accession>
<name>A0A2S9XTN5_9BACT</name>
<sequence length="246" mass="27238">MRELGRRITTVPPQITIVDPWHWLTETGALPLEPRLRSRVLRVAQCIEAGGPLPVGHTRQTVIPCRRRPDGHACPGLLWVVKEVSESIHAFCPSCHADEFLIHNWQETDWAGGPMEPVPVEEVFGVSQESVTDPRDQPAQRVSEMTDPVEDDPLASVLAAIGSSMRASELRHMISTAESPMAVINTVLEGLARPPKQASVERLFPVLMDAWNTTARPELGGRTPHQVHHEARPSPSTRFACSTSRR</sequence>
<evidence type="ECO:0000256" key="1">
    <source>
        <dbReference type="SAM" id="MobiDB-lite"/>
    </source>
</evidence>
<evidence type="ECO:0000313" key="3">
    <source>
        <dbReference type="Proteomes" id="UP000238823"/>
    </source>
</evidence>
<dbReference type="EMBL" id="PVNL01000135">
    <property type="protein sequence ID" value="PRP96226.1"/>
    <property type="molecule type" value="Genomic_DNA"/>
</dbReference>
<organism evidence="2 3">
    <name type="scientific">Enhygromyxa salina</name>
    <dbReference type="NCBI Taxonomy" id="215803"/>
    <lineage>
        <taxon>Bacteria</taxon>
        <taxon>Pseudomonadati</taxon>
        <taxon>Myxococcota</taxon>
        <taxon>Polyangia</taxon>
        <taxon>Nannocystales</taxon>
        <taxon>Nannocystaceae</taxon>
        <taxon>Enhygromyxa</taxon>
    </lineage>
</organism>
<gene>
    <name evidence="2" type="ORF">ENSA7_70400</name>
</gene>
<evidence type="ECO:0000313" key="2">
    <source>
        <dbReference type="EMBL" id="PRP96226.1"/>
    </source>
</evidence>
<comment type="caution">
    <text evidence="2">The sequence shown here is derived from an EMBL/GenBank/DDBJ whole genome shotgun (WGS) entry which is preliminary data.</text>
</comment>